<feature type="region of interest" description="Disordered" evidence="1">
    <location>
        <begin position="1"/>
        <end position="21"/>
    </location>
</feature>
<dbReference type="InterPro" id="IPR008906">
    <property type="entry name" value="HATC_C_dom"/>
</dbReference>
<evidence type="ECO:0000256" key="1">
    <source>
        <dbReference type="SAM" id="MobiDB-lite"/>
    </source>
</evidence>
<feature type="domain" description="HAT C-terminal dimerisation" evidence="2">
    <location>
        <begin position="339"/>
        <end position="412"/>
    </location>
</feature>
<dbReference type="GO" id="GO:0005634">
    <property type="term" value="C:nucleus"/>
    <property type="evidence" value="ECO:0007669"/>
    <property type="project" value="TreeGrafter"/>
</dbReference>
<dbReference type="AlphaFoldDB" id="A0A821MXX2"/>
<dbReference type="GO" id="GO:0046983">
    <property type="term" value="F:protein dimerization activity"/>
    <property type="evidence" value="ECO:0007669"/>
    <property type="project" value="InterPro"/>
</dbReference>
<sequence length="421" mass="48145">FPLDLELSSNEWEDLDRESDSLDDIAECDQCSIEAASDLVSEEEEVEKAERDLAYNDDDDDDDNDVDKEVNTESDAEDDIELEFASLQLNNNNSSSINHFELLKNVFELMKKSRLIIKFMRNHTITNEYIQKYMISRSDDVLNSMFAFPNNITGLTEQQIKKLKDLILNQHEWNLLNCLKNVLKPFLQTTTALSGQKYPTMALSFYVFRLLSHFLESTSDDDSITIALKESLLYWFNVQCKAKLPSGQFEIMMVTAFLDPSIYRVISDTDRKAAKKIIFKKLEKSNINHLTSLSSSTTTTTTIRASKLSPLEKLAAVCGHTISSTTVTEKLMTLDEEISSYIKEALSADDFQEFWTSYCTKLPRLSSLVRRINVIPATSVTSEALFSVASFLHRKQRASLSSRTLRYLLVLKNRQVLEKFE</sequence>
<proteinExistence type="predicted"/>
<dbReference type="PANTHER" id="PTHR46169:SF29">
    <property type="entry name" value="DNA REPLICATION-RELATED ELEMENT FACTOR, ISOFORM A"/>
    <property type="match status" value="1"/>
</dbReference>
<dbReference type="PANTHER" id="PTHR46169">
    <property type="entry name" value="DNA REPLICATION-RELATED ELEMENT FACTOR, ISOFORM A"/>
    <property type="match status" value="1"/>
</dbReference>
<feature type="compositionally biased region" description="Acidic residues" evidence="1">
    <location>
        <begin position="11"/>
        <end position="21"/>
    </location>
</feature>
<dbReference type="EMBL" id="CAJOBS010001917">
    <property type="protein sequence ID" value="CAF4774503.1"/>
    <property type="molecule type" value="Genomic_DNA"/>
</dbReference>
<feature type="compositionally biased region" description="Acidic residues" evidence="1">
    <location>
        <begin position="55"/>
        <end position="75"/>
    </location>
</feature>
<dbReference type="SUPFAM" id="SSF53098">
    <property type="entry name" value="Ribonuclease H-like"/>
    <property type="match status" value="1"/>
</dbReference>
<dbReference type="Proteomes" id="UP000663838">
    <property type="component" value="Unassembled WGS sequence"/>
</dbReference>
<dbReference type="Pfam" id="PF05699">
    <property type="entry name" value="Dimer_Tnp_hAT"/>
    <property type="match status" value="1"/>
</dbReference>
<dbReference type="InterPro" id="IPR052717">
    <property type="entry name" value="Vacuolar_transposase_reg"/>
</dbReference>
<organism evidence="3 4">
    <name type="scientific">Rotaria socialis</name>
    <dbReference type="NCBI Taxonomy" id="392032"/>
    <lineage>
        <taxon>Eukaryota</taxon>
        <taxon>Metazoa</taxon>
        <taxon>Spiralia</taxon>
        <taxon>Gnathifera</taxon>
        <taxon>Rotifera</taxon>
        <taxon>Eurotatoria</taxon>
        <taxon>Bdelloidea</taxon>
        <taxon>Philodinida</taxon>
        <taxon>Philodinidae</taxon>
        <taxon>Rotaria</taxon>
    </lineage>
</organism>
<reference evidence="3" key="1">
    <citation type="submission" date="2021-02" db="EMBL/GenBank/DDBJ databases">
        <authorList>
            <person name="Nowell W R."/>
        </authorList>
    </citation>
    <scope>NUCLEOTIDE SEQUENCE</scope>
</reference>
<feature type="non-terminal residue" evidence="3">
    <location>
        <position position="1"/>
    </location>
</feature>
<feature type="region of interest" description="Disordered" evidence="1">
    <location>
        <begin position="37"/>
        <end position="75"/>
    </location>
</feature>
<evidence type="ECO:0000259" key="2">
    <source>
        <dbReference type="Pfam" id="PF05699"/>
    </source>
</evidence>
<gene>
    <name evidence="3" type="ORF">TOA249_LOCUS21786</name>
</gene>
<evidence type="ECO:0000313" key="4">
    <source>
        <dbReference type="Proteomes" id="UP000663838"/>
    </source>
</evidence>
<name>A0A821MXX2_9BILA</name>
<dbReference type="InterPro" id="IPR012337">
    <property type="entry name" value="RNaseH-like_sf"/>
</dbReference>
<evidence type="ECO:0000313" key="3">
    <source>
        <dbReference type="EMBL" id="CAF4774503.1"/>
    </source>
</evidence>
<protein>
    <recommendedName>
        <fullName evidence="2">HAT C-terminal dimerisation domain-containing protein</fullName>
    </recommendedName>
</protein>
<accession>A0A821MXX2</accession>
<comment type="caution">
    <text evidence="3">The sequence shown here is derived from an EMBL/GenBank/DDBJ whole genome shotgun (WGS) entry which is preliminary data.</text>
</comment>
<dbReference type="GO" id="GO:0006357">
    <property type="term" value="P:regulation of transcription by RNA polymerase II"/>
    <property type="evidence" value="ECO:0007669"/>
    <property type="project" value="TreeGrafter"/>
</dbReference>